<proteinExistence type="predicted"/>
<organism evidence="1 2">
    <name type="scientific">Anthropogastromicrobium aceti</name>
    <dbReference type="NCBI Taxonomy" id="2981768"/>
    <lineage>
        <taxon>Bacteria</taxon>
        <taxon>Bacillati</taxon>
        <taxon>Bacillota</taxon>
        <taxon>Clostridia</taxon>
        <taxon>Lachnospirales</taxon>
        <taxon>Lachnospiraceae</taxon>
        <taxon>Anthropogastromicrobium</taxon>
    </lineage>
</organism>
<dbReference type="RefSeq" id="WP_308732631.1">
    <property type="nucleotide sequence ID" value="NZ_JAJEQN010000084.1"/>
</dbReference>
<sequence>MSDIDINKGNWIKDYDEYMLIKFTRKYEYQQDFLDGRLYFNTVDFFRKCDAKGQGDSNEGNNFIINNQDPKMISANLEKVNGQYMIVVRDYTNNPLEYKPGIIKSYSAADNRNRKIICFYTMYINFENKKVSPFPKNMGQEFGEYGVLILNRQEFFKRVEVALKKIKNCNDPQMGFVEYQEMAAGYNEWHTFKKEKKLFDYQNEFRITFKNENEKPYILDLECTLRDIAVPIIAEDVGQIYVEKQSIVYPIRRNISDE</sequence>
<name>A0AAE3E7J6_9FIRM</name>
<gene>
    <name evidence="1" type="ORF">LKD48_16310</name>
</gene>
<dbReference type="Proteomes" id="UP001198200">
    <property type="component" value="Unassembled WGS sequence"/>
</dbReference>
<comment type="caution">
    <text evidence="1">The sequence shown here is derived from an EMBL/GenBank/DDBJ whole genome shotgun (WGS) entry which is preliminary data.</text>
</comment>
<evidence type="ECO:0000313" key="1">
    <source>
        <dbReference type="EMBL" id="MCC2223159.1"/>
    </source>
</evidence>
<protein>
    <submittedName>
        <fullName evidence="1">Uncharacterized protein</fullName>
    </submittedName>
</protein>
<evidence type="ECO:0000313" key="2">
    <source>
        <dbReference type="Proteomes" id="UP001198200"/>
    </source>
</evidence>
<accession>A0AAE3E7J6</accession>
<keyword evidence="2" id="KW-1185">Reference proteome</keyword>
<dbReference type="EMBL" id="JAJEQN010000084">
    <property type="protein sequence ID" value="MCC2223159.1"/>
    <property type="molecule type" value="Genomic_DNA"/>
</dbReference>
<dbReference type="AlphaFoldDB" id="A0AAE3E7J6"/>
<reference evidence="1 2" key="1">
    <citation type="submission" date="2021-10" db="EMBL/GenBank/DDBJ databases">
        <title>Anaerobic single-cell dispensing facilitates the cultivation of human gut bacteria.</title>
        <authorList>
            <person name="Afrizal A."/>
        </authorList>
    </citation>
    <scope>NUCLEOTIDE SEQUENCE [LARGE SCALE GENOMIC DNA]</scope>
    <source>
        <strain evidence="1 2">CLA-AA-H224</strain>
    </source>
</reference>